<dbReference type="EMBL" id="GGEC01077893">
    <property type="protein sequence ID" value="MBX58377.1"/>
    <property type="molecule type" value="Transcribed_RNA"/>
</dbReference>
<accession>A0A2P2PUE7</accession>
<feature type="signal peptide" evidence="1">
    <location>
        <begin position="1"/>
        <end position="19"/>
    </location>
</feature>
<evidence type="ECO:0000313" key="2">
    <source>
        <dbReference type="EMBL" id="MBX58377.1"/>
    </source>
</evidence>
<reference evidence="2" key="1">
    <citation type="submission" date="2018-02" db="EMBL/GenBank/DDBJ databases">
        <title>Rhizophora mucronata_Transcriptome.</title>
        <authorList>
            <person name="Meera S.P."/>
            <person name="Sreeshan A."/>
            <person name="Augustine A."/>
        </authorList>
    </citation>
    <scope>NUCLEOTIDE SEQUENCE</scope>
    <source>
        <tissue evidence="2">Leaf</tissue>
    </source>
</reference>
<keyword evidence="1" id="KW-0732">Signal</keyword>
<organism evidence="2">
    <name type="scientific">Rhizophora mucronata</name>
    <name type="common">Asiatic mangrove</name>
    <dbReference type="NCBI Taxonomy" id="61149"/>
    <lineage>
        <taxon>Eukaryota</taxon>
        <taxon>Viridiplantae</taxon>
        <taxon>Streptophyta</taxon>
        <taxon>Embryophyta</taxon>
        <taxon>Tracheophyta</taxon>
        <taxon>Spermatophyta</taxon>
        <taxon>Magnoliopsida</taxon>
        <taxon>eudicotyledons</taxon>
        <taxon>Gunneridae</taxon>
        <taxon>Pentapetalae</taxon>
        <taxon>rosids</taxon>
        <taxon>fabids</taxon>
        <taxon>Malpighiales</taxon>
        <taxon>Rhizophoraceae</taxon>
        <taxon>Rhizophora</taxon>
    </lineage>
</organism>
<evidence type="ECO:0000256" key="1">
    <source>
        <dbReference type="SAM" id="SignalP"/>
    </source>
</evidence>
<protein>
    <submittedName>
        <fullName evidence="2">Uncharacterized protein</fullName>
    </submittedName>
</protein>
<feature type="chain" id="PRO_5015153972" evidence="1">
    <location>
        <begin position="20"/>
        <end position="38"/>
    </location>
</feature>
<dbReference type="AlphaFoldDB" id="A0A2P2PUE7"/>
<name>A0A2P2PUE7_RHIMU</name>
<sequence>MHCLFVCLINLCAKYCCLGKSQGSLSIVMFIYRSEGRQ</sequence>
<proteinExistence type="predicted"/>